<reference evidence="2" key="1">
    <citation type="submission" date="2016-01" db="EMBL/GenBank/DDBJ databases">
        <authorList>
            <person name="Regsiter A."/>
            <person name="william w."/>
        </authorList>
    </citation>
    <scope>NUCLEOTIDE SEQUENCE</scope>
    <source>
        <strain evidence="2">NCPPB 1641</strain>
    </source>
</reference>
<dbReference type="InterPro" id="IPR000182">
    <property type="entry name" value="GNAT_dom"/>
</dbReference>
<dbReference type="SUPFAM" id="SSF55729">
    <property type="entry name" value="Acyl-CoA N-acyltransferases (Nat)"/>
    <property type="match status" value="1"/>
</dbReference>
<evidence type="ECO:0000313" key="3">
    <source>
        <dbReference type="Proteomes" id="UP000192140"/>
    </source>
</evidence>
<name>A0A1S7TYT0_9HYPH</name>
<keyword evidence="3" id="KW-1185">Reference proteome</keyword>
<feature type="domain" description="N-acetyltransferase" evidence="1">
    <location>
        <begin position="3"/>
        <end position="144"/>
    </location>
</feature>
<accession>A0A1S7TYT0</accession>
<dbReference type="Pfam" id="PF00583">
    <property type="entry name" value="Acetyltransf_1"/>
    <property type="match status" value="1"/>
</dbReference>
<dbReference type="InterPro" id="IPR016181">
    <property type="entry name" value="Acyl_CoA_acyltransferase"/>
</dbReference>
<proteinExistence type="predicted"/>
<evidence type="ECO:0000313" key="2">
    <source>
        <dbReference type="EMBL" id="CVI59470.1"/>
    </source>
</evidence>
<dbReference type="Gene3D" id="3.40.630.30">
    <property type="match status" value="1"/>
</dbReference>
<dbReference type="AlphaFoldDB" id="A0A1S7TYT0"/>
<dbReference type="Proteomes" id="UP000192140">
    <property type="component" value="Unassembled WGS sequence"/>
</dbReference>
<dbReference type="PROSITE" id="PS51186">
    <property type="entry name" value="GNAT"/>
    <property type="match status" value="1"/>
</dbReference>
<gene>
    <name evidence="2" type="ORF">AGR7A_Lc120555</name>
</gene>
<comment type="caution">
    <text evidence="2">The sequence shown here is derived from an EMBL/GenBank/DDBJ whole genome shotgun (WGS) entry which is preliminary data.</text>
</comment>
<sequence length="149" mass="17169">MNFLLKPCEDDTLVYAQKCMERGQTEGAIPATRRSLTGHETALIARRATQDGFMRLGVSVFYEPEPGLLWLDMLFVEPEFRRQNVGWQLLLETRAHAVSQQFREMSFGTLLTNMPMRSLVRREPGFFMSSEVHGQALVFSERLARRATR</sequence>
<dbReference type="EMBL" id="FCNP01000033">
    <property type="protein sequence ID" value="CVI59470.1"/>
    <property type="molecule type" value="Genomic_DNA"/>
</dbReference>
<evidence type="ECO:0000259" key="1">
    <source>
        <dbReference type="PROSITE" id="PS51186"/>
    </source>
</evidence>
<protein>
    <recommendedName>
        <fullName evidence="1">N-acetyltransferase domain-containing protein</fullName>
    </recommendedName>
</protein>
<organism evidence="2 3">
    <name type="scientific">Agrobacterium deltaense NCPPB 1641</name>
    <dbReference type="NCBI Taxonomy" id="1183425"/>
    <lineage>
        <taxon>Bacteria</taxon>
        <taxon>Pseudomonadati</taxon>
        <taxon>Pseudomonadota</taxon>
        <taxon>Alphaproteobacteria</taxon>
        <taxon>Hyphomicrobiales</taxon>
        <taxon>Rhizobiaceae</taxon>
        <taxon>Rhizobium/Agrobacterium group</taxon>
        <taxon>Agrobacterium</taxon>
    </lineage>
</organism>
<dbReference type="GO" id="GO:0016747">
    <property type="term" value="F:acyltransferase activity, transferring groups other than amino-acyl groups"/>
    <property type="evidence" value="ECO:0007669"/>
    <property type="project" value="InterPro"/>
</dbReference>
<dbReference type="CDD" id="cd04301">
    <property type="entry name" value="NAT_SF"/>
    <property type="match status" value="1"/>
</dbReference>